<dbReference type="Proteomes" id="UP000001982">
    <property type="component" value="Chromosome"/>
</dbReference>
<evidence type="ECO:0008006" key="4">
    <source>
        <dbReference type="Google" id="ProtNLM"/>
    </source>
</evidence>
<evidence type="ECO:0000256" key="1">
    <source>
        <dbReference type="SAM" id="Phobius"/>
    </source>
</evidence>
<gene>
    <name evidence="2" type="ordered locus">Sden_1847</name>
</gene>
<feature type="transmembrane region" description="Helical" evidence="1">
    <location>
        <begin position="12"/>
        <end position="34"/>
    </location>
</feature>
<dbReference type="AlphaFoldDB" id="Q12N45"/>
<keyword evidence="1" id="KW-0472">Membrane</keyword>
<keyword evidence="3" id="KW-1185">Reference proteome</keyword>
<dbReference type="Pfam" id="PF05751">
    <property type="entry name" value="FixH"/>
    <property type="match status" value="1"/>
</dbReference>
<dbReference type="RefSeq" id="WP_011496288.1">
    <property type="nucleotide sequence ID" value="NC_007954.1"/>
</dbReference>
<dbReference type="InterPro" id="IPR008620">
    <property type="entry name" value="FixH"/>
</dbReference>
<proteinExistence type="predicted"/>
<keyword evidence="1" id="KW-0812">Transmembrane</keyword>
<reference evidence="2 3" key="1">
    <citation type="submission" date="2006-03" db="EMBL/GenBank/DDBJ databases">
        <title>Complete sequence of Shewanella denitrificans OS217.</title>
        <authorList>
            <consortium name="US DOE Joint Genome Institute"/>
            <person name="Copeland A."/>
            <person name="Lucas S."/>
            <person name="Lapidus A."/>
            <person name="Barry K."/>
            <person name="Detter J.C."/>
            <person name="Glavina del Rio T."/>
            <person name="Hammon N."/>
            <person name="Israni S."/>
            <person name="Dalin E."/>
            <person name="Tice H."/>
            <person name="Pitluck S."/>
            <person name="Brettin T."/>
            <person name="Bruce D."/>
            <person name="Han C."/>
            <person name="Tapia R."/>
            <person name="Gilna P."/>
            <person name="Kiss H."/>
            <person name="Schmutz J."/>
            <person name="Larimer F."/>
            <person name="Land M."/>
            <person name="Hauser L."/>
            <person name="Kyrpides N."/>
            <person name="Lykidis A."/>
            <person name="Richardson P."/>
        </authorList>
    </citation>
    <scope>NUCLEOTIDE SEQUENCE [LARGE SCALE GENOMIC DNA]</scope>
    <source>
        <strain evidence="3">OS217 / ATCC BAA-1090 / DSM 15013</strain>
    </source>
</reference>
<dbReference type="EMBL" id="CP000302">
    <property type="protein sequence ID" value="ABE55131.1"/>
    <property type="molecule type" value="Genomic_DNA"/>
</dbReference>
<dbReference type="OrthoDB" id="5295180at2"/>
<organism evidence="2 3">
    <name type="scientific">Shewanella denitrificans (strain OS217 / ATCC BAA-1090 / DSM 15013)</name>
    <dbReference type="NCBI Taxonomy" id="318161"/>
    <lineage>
        <taxon>Bacteria</taxon>
        <taxon>Pseudomonadati</taxon>
        <taxon>Pseudomonadota</taxon>
        <taxon>Gammaproteobacteria</taxon>
        <taxon>Alteromonadales</taxon>
        <taxon>Shewanellaceae</taxon>
        <taxon>Shewanella</taxon>
    </lineage>
</organism>
<accession>Q12N45</accession>
<dbReference type="KEGG" id="sdn:Sden_1847"/>
<dbReference type="eggNOG" id="COG3198">
    <property type="taxonomic scope" value="Bacteria"/>
</dbReference>
<protein>
    <recommendedName>
        <fullName evidence="4">FixH</fullName>
    </recommendedName>
</protein>
<keyword evidence="1" id="KW-1133">Transmembrane helix</keyword>
<dbReference type="HOGENOM" id="CLU_100979_1_0_6"/>
<name>Q12N45_SHEDO</name>
<evidence type="ECO:0000313" key="2">
    <source>
        <dbReference type="EMBL" id="ABE55131.1"/>
    </source>
</evidence>
<evidence type="ECO:0000313" key="3">
    <source>
        <dbReference type="Proteomes" id="UP000001982"/>
    </source>
</evidence>
<dbReference type="STRING" id="318161.Sden_1847"/>
<sequence length="158" mass="18352">MSTPPWYKQFWPWFLIVLPLCAVVASLSTLYIAITNSDSLVKDDYYKDGKAINMDLRKIKQAKHLGIKFLITKEGNSLVLSQEGGPAYQAALNFELFHPTIEAKDFKLLATADANYHYRIQLPENITGTWEVKLESFDSQWRIQQRVNFSEKTEYWLQ</sequence>